<feature type="region of interest" description="Disordered" evidence="1">
    <location>
        <begin position="109"/>
        <end position="131"/>
    </location>
</feature>
<evidence type="ECO:0000313" key="2">
    <source>
        <dbReference type="EMBL" id="MDM1550656.1"/>
    </source>
</evidence>
<protein>
    <recommendedName>
        <fullName evidence="4">Phage tail protein</fullName>
    </recommendedName>
</protein>
<proteinExistence type="predicted"/>
<dbReference type="RefSeq" id="WP_286485340.1">
    <property type="nucleotide sequence ID" value="NZ_JACALR010000002.1"/>
</dbReference>
<evidence type="ECO:0000313" key="3">
    <source>
        <dbReference type="Proteomes" id="UP001173578"/>
    </source>
</evidence>
<feature type="compositionally biased region" description="Basic and acidic residues" evidence="1">
    <location>
        <begin position="119"/>
        <end position="131"/>
    </location>
</feature>
<reference evidence="2" key="2">
    <citation type="journal article" date="2022" name="Sci. Total Environ.">
        <title>Prevalence, transmission, and molecular epidemiology of tet(X)-positive bacteria among humans, animals, and environmental niches in China: An epidemiological, and genomic-based study.</title>
        <authorList>
            <person name="Dong N."/>
            <person name="Zeng Y."/>
            <person name="Cai C."/>
            <person name="Sun C."/>
            <person name="Lu J."/>
            <person name="Liu C."/>
            <person name="Zhou H."/>
            <person name="Sun Q."/>
            <person name="Shu L."/>
            <person name="Wang H."/>
            <person name="Wang Y."/>
            <person name="Wang S."/>
            <person name="Wu C."/>
            <person name="Chan E.W."/>
            <person name="Chen G."/>
            <person name="Shen Z."/>
            <person name="Chen S."/>
            <person name="Zhang R."/>
        </authorList>
    </citation>
    <scope>NUCLEOTIDE SEQUENCE</scope>
    <source>
        <strain evidence="2">210</strain>
    </source>
</reference>
<dbReference type="AlphaFoldDB" id="A0AAW7DGQ2"/>
<sequence length="131" mass="14779">MSQDIFKKYEALQVYYKTADGQPFFQESDARNHAKTLDNKKVETVERPIEEIEGKTTKEVREYAINAKDSIALIKEATTVEALEVFADDERKSVVEAYAKKFAELNESTDDLGSVGGSDETKKDSDDETKD</sequence>
<reference evidence="2" key="1">
    <citation type="submission" date="2020-06" db="EMBL/GenBank/DDBJ databases">
        <authorList>
            <person name="Dong N."/>
        </authorList>
    </citation>
    <scope>NUCLEOTIDE SEQUENCE</scope>
    <source>
        <strain evidence="2">210</strain>
    </source>
</reference>
<gene>
    <name evidence="2" type="ORF">HX095_05460</name>
</gene>
<dbReference type="Proteomes" id="UP001173578">
    <property type="component" value="Unassembled WGS sequence"/>
</dbReference>
<accession>A0AAW7DGQ2</accession>
<comment type="caution">
    <text evidence="2">The sequence shown here is derived from an EMBL/GenBank/DDBJ whole genome shotgun (WGS) entry which is preliminary data.</text>
</comment>
<dbReference type="EMBL" id="JACALR010000002">
    <property type="protein sequence ID" value="MDM1550656.1"/>
    <property type="molecule type" value="Genomic_DNA"/>
</dbReference>
<name>A0AAW7DGQ2_9FLAO</name>
<evidence type="ECO:0000256" key="1">
    <source>
        <dbReference type="SAM" id="MobiDB-lite"/>
    </source>
</evidence>
<organism evidence="2 3">
    <name type="scientific">Empedobacter falsenii</name>
    <dbReference type="NCBI Taxonomy" id="343874"/>
    <lineage>
        <taxon>Bacteria</taxon>
        <taxon>Pseudomonadati</taxon>
        <taxon>Bacteroidota</taxon>
        <taxon>Flavobacteriia</taxon>
        <taxon>Flavobacteriales</taxon>
        <taxon>Weeksellaceae</taxon>
        <taxon>Empedobacter</taxon>
    </lineage>
</organism>
<evidence type="ECO:0008006" key="4">
    <source>
        <dbReference type="Google" id="ProtNLM"/>
    </source>
</evidence>